<sequence length="237" mass="26640">MDCVGGRRRQGRERSGPVPPAECVAELTATATRTRSPHGLSSQPQLPLCSGSCCVSVRVSYYTTRSLAFTVPSAVRWHRRKGFCYPRIHLAFFQICNCDAFRLLSPIAQKIICFKTKKKERKESGRMQNSEVTFVVRLKQHGNGAQSPIAQSSRKFPSQPGYLIYAEIQCRTAASPFFLARSRVLVASRQLFQLYHGCTAAYGQHRDGATKRLSKTRARIRRLTNSVLFTIVCFSET</sequence>
<protein>
    <submittedName>
        <fullName evidence="1">Uncharacterized protein</fullName>
    </submittedName>
</protein>
<dbReference type="AlphaFoldDB" id="A0A921RH05"/>
<dbReference type="Proteomes" id="UP000807115">
    <property type="component" value="Chromosome 3"/>
</dbReference>
<comment type="caution">
    <text evidence="1">The sequence shown here is derived from an EMBL/GenBank/DDBJ whole genome shotgun (WGS) entry which is preliminary data.</text>
</comment>
<proteinExistence type="predicted"/>
<organism evidence="1 2">
    <name type="scientific">Sorghum bicolor</name>
    <name type="common">Sorghum</name>
    <name type="synonym">Sorghum vulgare</name>
    <dbReference type="NCBI Taxonomy" id="4558"/>
    <lineage>
        <taxon>Eukaryota</taxon>
        <taxon>Viridiplantae</taxon>
        <taxon>Streptophyta</taxon>
        <taxon>Embryophyta</taxon>
        <taxon>Tracheophyta</taxon>
        <taxon>Spermatophyta</taxon>
        <taxon>Magnoliopsida</taxon>
        <taxon>Liliopsida</taxon>
        <taxon>Poales</taxon>
        <taxon>Poaceae</taxon>
        <taxon>PACMAD clade</taxon>
        <taxon>Panicoideae</taxon>
        <taxon>Andropogonodae</taxon>
        <taxon>Andropogoneae</taxon>
        <taxon>Sorghinae</taxon>
        <taxon>Sorghum</taxon>
    </lineage>
</organism>
<reference evidence="1" key="2">
    <citation type="submission" date="2020-10" db="EMBL/GenBank/DDBJ databases">
        <authorList>
            <person name="Cooper E.A."/>
            <person name="Brenton Z.W."/>
            <person name="Flinn B.S."/>
            <person name="Jenkins J."/>
            <person name="Shu S."/>
            <person name="Flowers D."/>
            <person name="Luo F."/>
            <person name="Wang Y."/>
            <person name="Xia P."/>
            <person name="Barry K."/>
            <person name="Daum C."/>
            <person name="Lipzen A."/>
            <person name="Yoshinaga Y."/>
            <person name="Schmutz J."/>
            <person name="Saski C."/>
            <person name="Vermerris W."/>
            <person name="Kresovich S."/>
        </authorList>
    </citation>
    <scope>NUCLEOTIDE SEQUENCE</scope>
</reference>
<name>A0A921RH05_SORBI</name>
<evidence type="ECO:0000313" key="1">
    <source>
        <dbReference type="EMBL" id="KAG0540263.1"/>
    </source>
</evidence>
<accession>A0A921RH05</accession>
<gene>
    <name evidence="1" type="ORF">BDA96_03G393900</name>
</gene>
<reference evidence="1" key="1">
    <citation type="journal article" date="2019" name="BMC Genomics">
        <title>A new reference genome for Sorghum bicolor reveals high levels of sequence similarity between sweet and grain genotypes: implications for the genetics of sugar metabolism.</title>
        <authorList>
            <person name="Cooper E.A."/>
            <person name="Brenton Z.W."/>
            <person name="Flinn B.S."/>
            <person name="Jenkins J."/>
            <person name="Shu S."/>
            <person name="Flowers D."/>
            <person name="Luo F."/>
            <person name="Wang Y."/>
            <person name="Xia P."/>
            <person name="Barry K."/>
            <person name="Daum C."/>
            <person name="Lipzen A."/>
            <person name="Yoshinaga Y."/>
            <person name="Schmutz J."/>
            <person name="Saski C."/>
            <person name="Vermerris W."/>
            <person name="Kresovich S."/>
        </authorList>
    </citation>
    <scope>NUCLEOTIDE SEQUENCE</scope>
</reference>
<evidence type="ECO:0000313" key="2">
    <source>
        <dbReference type="Proteomes" id="UP000807115"/>
    </source>
</evidence>
<dbReference type="EMBL" id="CM027682">
    <property type="protein sequence ID" value="KAG0540263.1"/>
    <property type="molecule type" value="Genomic_DNA"/>
</dbReference>